<dbReference type="InterPro" id="IPR029063">
    <property type="entry name" value="SAM-dependent_MTases_sf"/>
</dbReference>
<dbReference type="Proteomes" id="UP001431776">
    <property type="component" value="Unassembled WGS sequence"/>
</dbReference>
<evidence type="ECO:0000259" key="1">
    <source>
        <dbReference type="Pfam" id="PF08241"/>
    </source>
</evidence>
<dbReference type="AlphaFoldDB" id="A0AAW6U325"/>
<protein>
    <submittedName>
        <fullName evidence="2">Class I SAM-dependent methyltransferase</fullName>
    </submittedName>
</protein>
<dbReference type="GO" id="GO:0008757">
    <property type="term" value="F:S-adenosylmethionine-dependent methyltransferase activity"/>
    <property type="evidence" value="ECO:0007669"/>
    <property type="project" value="InterPro"/>
</dbReference>
<evidence type="ECO:0000313" key="3">
    <source>
        <dbReference type="Proteomes" id="UP001431776"/>
    </source>
</evidence>
<dbReference type="GO" id="GO:0032259">
    <property type="term" value="P:methylation"/>
    <property type="evidence" value="ECO:0007669"/>
    <property type="project" value="UniProtKB-KW"/>
</dbReference>
<keyword evidence="2" id="KW-0489">Methyltransferase</keyword>
<dbReference type="PANTHER" id="PTHR43464">
    <property type="entry name" value="METHYLTRANSFERASE"/>
    <property type="match status" value="1"/>
</dbReference>
<dbReference type="EMBL" id="JASCXX010000015">
    <property type="protein sequence ID" value="MDI6449986.1"/>
    <property type="molecule type" value="Genomic_DNA"/>
</dbReference>
<comment type="caution">
    <text evidence="2">The sequence shown here is derived from an EMBL/GenBank/DDBJ whole genome shotgun (WGS) entry which is preliminary data.</text>
</comment>
<dbReference type="RefSeq" id="WP_349245394.1">
    <property type="nucleotide sequence ID" value="NZ_JASCXX010000015.1"/>
</dbReference>
<name>A0AAW6U325_9BACT</name>
<reference evidence="2" key="1">
    <citation type="submission" date="2023-05" db="EMBL/GenBank/DDBJ databases">
        <title>Anaerotaeda fermentans gen. nov., sp. nov., a novel anaerobic planctomycete of the new family within the order Sedimentisphaerales isolated from Taman Peninsula, Russia.</title>
        <authorList>
            <person name="Khomyakova M.A."/>
            <person name="Merkel A.Y."/>
            <person name="Slobodkin A.I."/>
        </authorList>
    </citation>
    <scope>NUCLEOTIDE SEQUENCE</scope>
    <source>
        <strain evidence="2">M17dextr</strain>
    </source>
</reference>
<keyword evidence="2" id="KW-0808">Transferase</keyword>
<dbReference type="Gene3D" id="3.40.50.150">
    <property type="entry name" value="Vaccinia Virus protein VP39"/>
    <property type="match status" value="1"/>
</dbReference>
<dbReference type="CDD" id="cd02440">
    <property type="entry name" value="AdoMet_MTases"/>
    <property type="match status" value="1"/>
</dbReference>
<dbReference type="PANTHER" id="PTHR43464:SF83">
    <property type="entry name" value="MALONYL-[ACYL-CARRIER PROTEIN] O-METHYLTRANSFERASE"/>
    <property type="match status" value="1"/>
</dbReference>
<organism evidence="2 3">
    <name type="scientific">Anaerobaca lacustris</name>
    <dbReference type="NCBI Taxonomy" id="3044600"/>
    <lineage>
        <taxon>Bacteria</taxon>
        <taxon>Pseudomonadati</taxon>
        <taxon>Planctomycetota</taxon>
        <taxon>Phycisphaerae</taxon>
        <taxon>Sedimentisphaerales</taxon>
        <taxon>Anaerobacaceae</taxon>
        <taxon>Anaerobaca</taxon>
    </lineage>
</organism>
<dbReference type="InterPro" id="IPR013216">
    <property type="entry name" value="Methyltransf_11"/>
</dbReference>
<proteinExistence type="predicted"/>
<dbReference type="Pfam" id="PF08241">
    <property type="entry name" value="Methyltransf_11"/>
    <property type="match status" value="1"/>
</dbReference>
<sequence>MREPLDEQLIDQQELYDSTWTGGLERGKEQRGNLQTNLEFLSRTGLLRPGDRILEIGCGIGAVVSELARQGCRVTGTDISRVAIEYGQSKYPGLDLQVQPAEELAFADETFDVVLSFDLFEHIARIDRHVGEVHRVLKPQGYYLFQTPNKLSNATFETLSHRSLKWRRYHPSLHTPGQLRRRLARHGFEVSFVKVNSINEFTRAKLRKFGPLGSLIARINFEKLPLSLQTNLYVIARKKD</sequence>
<keyword evidence="3" id="KW-1185">Reference proteome</keyword>
<feature type="domain" description="Methyltransferase type 11" evidence="1">
    <location>
        <begin position="54"/>
        <end position="145"/>
    </location>
</feature>
<accession>A0AAW6U325</accession>
<gene>
    <name evidence="2" type="ORF">QJ522_13085</name>
</gene>
<evidence type="ECO:0000313" key="2">
    <source>
        <dbReference type="EMBL" id="MDI6449986.1"/>
    </source>
</evidence>
<dbReference type="SUPFAM" id="SSF53335">
    <property type="entry name" value="S-adenosyl-L-methionine-dependent methyltransferases"/>
    <property type="match status" value="1"/>
</dbReference>